<dbReference type="PROSITE" id="PS51257">
    <property type="entry name" value="PROKAR_LIPOPROTEIN"/>
    <property type="match status" value="1"/>
</dbReference>
<accession>B9CN14</accession>
<dbReference type="AlphaFoldDB" id="B9CN14"/>
<name>B9CN14_LANR4</name>
<keyword evidence="1" id="KW-1133">Transmembrane helix</keyword>
<keyword evidence="1" id="KW-0472">Membrane</keyword>
<keyword evidence="1" id="KW-0812">Transmembrane</keyword>
<organism evidence="2 3">
    <name type="scientific">Lancefieldella rimae (strain ATCC 49626 / DSM 7090 / CCUG 31168 / NBRC 15546 / VPI D140H-11A)</name>
    <name type="common">Atopobium rimae</name>
    <dbReference type="NCBI Taxonomy" id="553184"/>
    <lineage>
        <taxon>Bacteria</taxon>
        <taxon>Bacillati</taxon>
        <taxon>Actinomycetota</taxon>
        <taxon>Coriobacteriia</taxon>
        <taxon>Coriobacteriales</taxon>
        <taxon>Atopobiaceae</taxon>
        <taxon>Lancefieldella</taxon>
    </lineage>
</organism>
<protein>
    <submittedName>
        <fullName evidence="2">Uncharacterized protein</fullName>
    </submittedName>
</protein>
<evidence type="ECO:0000256" key="1">
    <source>
        <dbReference type="SAM" id="Phobius"/>
    </source>
</evidence>
<gene>
    <name evidence="2" type="ORF">ATORI0001_0973</name>
</gene>
<sequence>MFCPNRIGGCNDSFFLSGTVIHLFGSGCILLVRSMTMLTHKTQIPPLL</sequence>
<feature type="transmembrane region" description="Helical" evidence="1">
    <location>
        <begin position="14"/>
        <end position="32"/>
    </location>
</feature>
<dbReference type="Proteomes" id="UP000004070">
    <property type="component" value="Unassembled WGS sequence"/>
</dbReference>
<evidence type="ECO:0000313" key="2">
    <source>
        <dbReference type="EMBL" id="EEE17069.1"/>
    </source>
</evidence>
<comment type="caution">
    <text evidence="2">The sequence shown here is derived from an EMBL/GenBank/DDBJ whole genome shotgun (WGS) entry which is preliminary data.</text>
</comment>
<evidence type="ECO:0000313" key="3">
    <source>
        <dbReference type="Proteomes" id="UP000004070"/>
    </source>
</evidence>
<proteinExistence type="predicted"/>
<reference evidence="2 3" key="1">
    <citation type="submission" date="2009-01" db="EMBL/GenBank/DDBJ databases">
        <authorList>
            <person name="Madupu R."/>
            <person name="Sebastian Y."/>
            <person name="Durkin A.S."/>
            <person name="Torralba M."/>
            <person name="Methe B."/>
            <person name="Sutton G.G."/>
            <person name="Strausberg R.L."/>
            <person name="Nelson K.E."/>
        </authorList>
    </citation>
    <scope>NUCLEOTIDE SEQUENCE [LARGE SCALE GENOMIC DNA]</scope>
    <source>
        <strain evidence="2 3">ATCC 49626</strain>
    </source>
</reference>
<dbReference type="EMBL" id="ACFE01000003">
    <property type="protein sequence ID" value="EEE17069.1"/>
    <property type="molecule type" value="Genomic_DNA"/>
</dbReference>